<reference evidence="4 5" key="2">
    <citation type="submission" date="2019-01" db="EMBL/GenBank/DDBJ databases">
        <title>The decoding of complex shrimp genome reveals the adaptation for benthos swimmer, frequently molting mechanism and breeding impact on genome.</title>
        <authorList>
            <person name="Sun Y."/>
            <person name="Gao Y."/>
            <person name="Yu Y."/>
        </authorList>
    </citation>
    <scope>NUCLEOTIDE SEQUENCE [LARGE SCALE GENOMIC DNA]</scope>
    <source>
        <tissue evidence="4">Muscle</tissue>
    </source>
</reference>
<gene>
    <name evidence="4" type="ORF">C7M84_009145</name>
</gene>
<dbReference type="OrthoDB" id="6369036at2759"/>
<feature type="domain" description="Fibronectin type-III" evidence="3">
    <location>
        <begin position="2745"/>
        <end position="2862"/>
    </location>
</feature>
<evidence type="ECO:0000313" key="5">
    <source>
        <dbReference type="Proteomes" id="UP000283509"/>
    </source>
</evidence>
<keyword evidence="5" id="KW-1185">Reference proteome</keyword>
<evidence type="ECO:0000313" key="4">
    <source>
        <dbReference type="EMBL" id="ROT72475.1"/>
    </source>
</evidence>
<comment type="caution">
    <text evidence="4">The sequence shown here is derived from an EMBL/GenBank/DDBJ whole genome shotgun (WGS) entry which is preliminary data.</text>
</comment>
<feature type="region of interest" description="Disordered" evidence="1">
    <location>
        <begin position="55"/>
        <end position="78"/>
    </location>
</feature>
<feature type="domain" description="Fibronectin type-III" evidence="3">
    <location>
        <begin position="2643"/>
        <end position="2725"/>
    </location>
</feature>
<dbReference type="SUPFAM" id="SSF49265">
    <property type="entry name" value="Fibronectin type III"/>
    <property type="match status" value="1"/>
</dbReference>
<keyword evidence="2" id="KW-0732">Signal</keyword>
<sequence>MAWERRGRRPLLTLAFLLVISFRVKADDLEVKRLQRIDTNSINIFCTTTNGVTPDDAKDQYELKSPPSGPISLVSTSQASSNPQVFEVNVEDLLKEADGLHAGAEDERRSGCQSVQRYVSGVKASWVGARKLSEPGEVLRLYGHPVRVLACPEGGEDNKDCLDFPKEESYQASSGLSGAAAVLCVPTEGDPAVPFCLVTVDITTAAGITYGGEVRLSHQEDQTAPAEGTLSVAKDIGAGEKRDLLYWSDGRLLACLGTTSCMIQDFPSSNNQYDVFFVDYQEADGEITGASLVMKFEDYSPIGTVIEPNTLEMRWTQTRNQYKLLLTDIEGQEVTITEPPFTSAVVNCEDMKECFGYFINLPPGDFKVMVRPWTGSNMLEENSVLSSKQTIQNSKSKSSDLKIQEVHLDWSSDGSKAFPKVCFTNKAVTSKNLSHFELVIVDQKGHWIRSRGATQKTEGVTCFTGVTLSSDELLIPGKVTVIVIERDLDGLNVVASAHAEAFFKRSLDLVITKFEITDIKSQKFSIHYTGPSGTLSGGELSAMNIDAARIINMELTGVSETRADFEASDLLMSWIKHQTQLTWVLRLHVDDGNFVYGEEQFTFPDVVTFPTCDPAHLIGKKQVVRISCDSHSLETDTIQMTDDDLAIQASTGVVGVSYHLLDKPATLPASIQLCRKPVDNGNVDICTRQVELKDATAGVTAMTEIKVEYEAKITVQHTPSDGNSLDGLVYYYQEDPNPPTLKYCPRADCEVQGYIGVQDLEVLVVYKDDTTGKSVESEQRTVYGLELRGAQITSTVSELAIKKMPERDVYQVIIENSTSPGMEVRSPTFTTVKVMCQDVEIVCYAYLPLTAGGKYKATVSPYEDKAGEGAPDKMNQIVSLEMTPLQYKEKRDTEVPKNLVLKQINRVKSDTATFGTDVTVFNDLEPVDGIASVTLVVTHENGDGTGDEHLLISTEVGDGIIEQGVEKVFHFDINPVDNILSPPTTVLFIAKNKDNVALAVAEITVEFKTLDPAMDWVGGADTAPLRVKTDLDVEINGVPFAAGTSYSLDFESDPKPVEVCVTLDNTDPAGGTVRQCDLTRSIGSYKDMDVDEVELNNDDAKRVMTVKSTFGGMEAVLYKEEDNGIVGVTFSCAIENTCSSEISDELMVELSRVFKVLVVGKDGADLVTGAKVVDFEDFQTYVQRFSDGSDLEVRWEASNNNGFTVQLDNDVPDGFTDVAVQCGGAEQRACKAYFTNLKADASYKAKVIKENTAVSFTTPPTAGSAVPLSITQLSEVSTNPLQMELKFSVDADVTGVEYIEYVVIDPPVDGEAEQRIVFKDTTEDIKTGDNSITFDDAELPDAGAGSTVLAVVHGPGGVLAAGKVVAAFKAINPTMSWVGEANTAPLRVKTDLAVEINGVLFAAGTSYSLDFESAPNPVEVCATLENTAPAGGTVRQCDMTRSIQDFQELNVDNIELNYDAGKHVMTVSSTFAGMEAVLYHGGDTGIVSETFSCDTPDTCSSDISGQIPGLSSTFKVLVVGVDAGAVTGANVVDFVDFQVRVQRFSAAGDLEVRWRADSAETYEIHLDADVPDGFTDVSVACGGADNRACKAYFTKLEADKPYKAELQRGITVVSATVPAIPESGIPVTITKIAQVSKDPLQTQLTVTADTEVIGIEYLEFVVIEPLSDNEATQHMTFKSVNCIINVDTTAVFDVEELPSTGVELTLLFVVHGRDGVDSEALAAGKVVVTLADIKPTINWVGGQDTAPLRIHANQELLINNIQFPEGTFYLLDFDASSNIEICVTLDNTAATGTTLNQCDLTQTPQNVADMEVQKVELSHEAEGKSTITVSSTFTSMEAVMYNAGESGKVSESFSCVTENTCSSDVTTILAGLKTTFKFLAVGVADPDAVSGAKLIDVEDFQTSALRFSDSGVVEVRWRASSDQLFNVHVNNEVSEGFTDVSVQCGGSEQRACKAYYTMLKANMAYKAEVQKDIVAVSTAVPATTASVTTLNIARISKMSESPIQTQLTVSAATEVTGIQYVDFVMIDPPKDNIAPQHIAFSEAPDSIDANSCIITFDDTDQPKMLVGVTVLVVAHGAEGSDSDILASGEVLVYFADLVPPKMTKVGSEETKSLKVENGDLDVRVNGNVCRAKSVCYFLESDTYLEPPEVCRDTGSGVEQCDMTGSYVVKKLLAVTGLDLMDKGLPEKELRVTADFDANSVTMETMIYDDAGIETSTPLTCNIESASCVFPVAPQNTIFKILLMALDNKAGVVESNTIEFEDFQTRMEQLTNTDLEVSWKSSQASNFTITMNPPPEGFPSVLTVECGGEQPEDSAKCLAFFLLLPEGAGCTANVNRKGDDAKTVSAFLQLEIAEGFSAPITITRLIARERAGKKPSLSVCFKDELFANGKGGEVMTRAGSPKYSLVVVDAFGRQLLSPSDLSSLSSSSSVEDDLCFGDLSLGFDFDLRQKLKVIVKREEMEGERVRAVGDIEAHLLDPRGLIDVRQVGPRTVRVGWKDVHRALGYEVLIGALRLAGGCDGEQDPQCVRYLHVDRGESPLVVTLKAVDARVSQEVEVPLPLLDMSMCFNPAPKASHYLLSLEDEKGLVLESRRVFPQQEDDFTCVLSAEEVDLGGYLSLRTLVTAFDASDMPVASGTATIQEFFLSPKRKVLNAVNETNHDLITTWHLLDDPEKITSYYVTLERATDGRKNDPVVLSSTVTSHVFEGVAPGRYSVCVAASVEDAGSILRSREVCSDIFSVPGVDVEIPEVAEVKVKTTGLDKALVTWQKPGDEDDVTNYVITWTKAAPSSNSAVSSTSNQARPRHPLPIVAQGFRDVEPDFRDQGRHHRIVPASSPSVEVLTLDPKKAYEVCVSAVRKGVAGNHVCKGVQLGKDDPVDSPTDLVFENDLLKWNGVVSASGYLVEWRPRRGGISSGGQEEVKTTSWTSGNLSPGRWVVSVRATTETSASKPVSADYLKEGIEIVSAVQPNNNQLLIRWQEEPRPPCAESKCHYAITTSYNQAPLWHSCSGLKGDCERAIEVQGGTQVEVALERDGVKSSRKEMVFAFPGALLAV</sequence>
<dbReference type="Gene3D" id="2.60.40.10">
    <property type="entry name" value="Immunoglobulins"/>
    <property type="match status" value="1"/>
</dbReference>
<evidence type="ECO:0000256" key="2">
    <source>
        <dbReference type="SAM" id="SignalP"/>
    </source>
</evidence>
<feature type="signal peptide" evidence="2">
    <location>
        <begin position="1"/>
        <end position="26"/>
    </location>
</feature>
<dbReference type="SMART" id="SM00060">
    <property type="entry name" value="FN3"/>
    <property type="match status" value="3"/>
</dbReference>
<evidence type="ECO:0000256" key="1">
    <source>
        <dbReference type="SAM" id="MobiDB-lite"/>
    </source>
</evidence>
<evidence type="ECO:0000259" key="3">
    <source>
        <dbReference type="SMART" id="SM00060"/>
    </source>
</evidence>
<feature type="domain" description="Fibronectin type-III" evidence="3">
    <location>
        <begin position="2875"/>
        <end position="2946"/>
    </location>
</feature>
<dbReference type="Proteomes" id="UP000283509">
    <property type="component" value="Unassembled WGS sequence"/>
</dbReference>
<dbReference type="InterPro" id="IPR013783">
    <property type="entry name" value="Ig-like_fold"/>
</dbReference>
<name>A0A3R7PHX2_PENVA</name>
<accession>A0A3R7PHX2</accession>
<protein>
    <recommendedName>
        <fullName evidence="3">Fibronectin type-III domain-containing protein</fullName>
    </recommendedName>
</protein>
<dbReference type="InterPro" id="IPR003961">
    <property type="entry name" value="FN3_dom"/>
</dbReference>
<feature type="chain" id="PRO_5018695441" description="Fibronectin type-III domain-containing protein" evidence="2">
    <location>
        <begin position="27"/>
        <end position="3051"/>
    </location>
</feature>
<dbReference type="InterPro" id="IPR036116">
    <property type="entry name" value="FN3_sf"/>
</dbReference>
<dbReference type="EMBL" id="QCYY01002151">
    <property type="protein sequence ID" value="ROT72475.1"/>
    <property type="molecule type" value="Genomic_DNA"/>
</dbReference>
<proteinExistence type="predicted"/>
<organism evidence="4 5">
    <name type="scientific">Penaeus vannamei</name>
    <name type="common">Whiteleg shrimp</name>
    <name type="synonym">Litopenaeus vannamei</name>
    <dbReference type="NCBI Taxonomy" id="6689"/>
    <lineage>
        <taxon>Eukaryota</taxon>
        <taxon>Metazoa</taxon>
        <taxon>Ecdysozoa</taxon>
        <taxon>Arthropoda</taxon>
        <taxon>Crustacea</taxon>
        <taxon>Multicrustacea</taxon>
        <taxon>Malacostraca</taxon>
        <taxon>Eumalacostraca</taxon>
        <taxon>Eucarida</taxon>
        <taxon>Decapoda</taxon>
        <taxon>Dendrobranchiata</taxon>
        <taxon>Penaeoidea</taxon>
        <taxon>Penaeidae</taxon>
        <taxon>Penaeus</taxon>
    </lineage>
</organism>
<reference evidence="4 5" key="1">
    <citation type="submission" date="2018-04" db="EMBL/GenBank/DDBJ databases">
        <authorList>
            <person name="Zhang X."/>
            <person name="Yuan J."/>
            <person name="Li F."/>
            <person name="Xiang J."/>
        </authorList>
    </citation>
    <scope>NUCLEOTIDE SEQUENCE [LARGE SCALE GENOMIC DNA]</scope>
    <source>
        <tissue evidence="4">Muscle</tissue>
    </source>
</reference>